<protein>
    <submittedName>
        <fullName evidence="2">Uncharacterized protein</fullName>
    </submittedName>
</protein>
<keyword evidence="3" id="KW-1185">Reference proteome</keyword>
<sequence>MVTLSAELVDVLGDLAIDVREGFEAGVWAVDEGLSLHTAFTDNNVPRSSLVRSILAREFRAGAGRRGLNPRSGLGGATELYELNGNEYAVIRLRSAEQVGDELRVIANSGSTWGGTSDDGLWREIPYIFGCLVSQTSVEFFVAEVIGQSNAAVPHLEFGWTHRFTPPTPQDGSSFTPDDGDSLDGWDMPDEGDAYKHG</sequence>
<evidence type="ECO:0000313" key="2">
    <source>
        <dbReference type="EMBL" id="RJT89878.1"/>
    </source>
</evidence>
<gene>
    <name evidence="2" type="ORF">D6T64_05290</name>
</gene>
<dbReference type="EMBL" id="QZVS01000067">
    <property type="protein sequence ID" value="RJT89878.1"/>
    <property type="molecule type" value="Genomic_DNA"/>
</dbReference>
<feature type="compositionally biased region" description="Acidic residues" evidence="1">
    <location>
        <begin position="178"/>
        <end position="192"/>
    </location>
</feature>
<dbReference type="AlphaFoldDB" id="A0A3A5MRS0"/>
<feature type="region of interest" description="Disordered" evidence="1">
    <location>
        <begin position="163"/>
        <end position="198"/>
    </location>
</feature>
<accession>A0A3A5MRS0</accession>
<comment type="caution">
    <text evidence="2">The sequence shown here is derived from an EMBL/GenBank/DDBJ whole genome shotgun (WGS) entry which is preliminary data.</text>
</comment>
<name>A0A3A5MRS0_9MICO</name>
<organism evidence="2 3">
    <name type="scientific">Cryobacterium melibiosiphilum</name>
    <dbReference type="NCBI Taxonomy" id="995039"/>
    <lineage>
        <taxon>Bacteria</taxon>
        <taxon>Bacillati</taxon>
        <taxon>Actinomycetota</taxon>
        <taxon>Actinomycetes</taxon>
        <taxon>Micrococcales</taxon>
        <taxon>Microbacteriaceae</taxon>
        <taxon>Cryobacterium</taxon>
    </lineage>
</organism>
<proteinExistence type="predicted"/>
<dbReference type="RefSeq" id="WP_119972741.1">
    <property type="nucleotide sequence ID" value="NZ_JBHSQA010000022.1"/>
</dbReference>
<dbReference type="Proteomes" id="UP000272015">
    <property type="component" value="Unassembled WGS sequence"/>
</dbReference>
<evidence type="ECO:0000256" key="1">
    <source>
        <dbReference type="SAM" id="MobiDB-lite"/>
    </source>
</evidence>
<reference evidence="2 3" key="1">
    <citation type="submission" date="2018-09" db="EMBL/GenBank/DDBJ databases">
        <title>Novel species of Cryobacterium.</title>
        <authorList>
            <person name="Liu Q."/>
            <person name="Xin Y.-H."/>
        </authorList>
    </citation>
    <scope>NUCLEOTIDE SEQUENCE [LARGE SCALE GENOMIC DNA]</scope>
    <source>
        <strain evidence="2 3">Hh39</strain>
    </source>
</reference>
<evidence type="ECO:0000313" key="3">
    <source>
        <dbReference type="Proteomes" id="UP000272015"/>
    </source>
</evidence>
<dbReference type="OrthoDB" id="5116699at2"/>